<protein>
    <submittedName>
        <fullName evidence="1">Uncharacterized protein</fullName>
    </submittedName>
</protein>
<name>A0A7C9EEW9_OPUST</name>
<proteinExistence type="predicted"/>
<reference evidence="1" key="1">
    <citation type="journal article" date="2013" name="J. Plant Res.">
        <title>Effect of fungi and light on seed germination of three Opuntia species from semiarid lands of central Mexico.</title>
        <authorList>
            <person name="Delgado-Sanchez P."/>
            <person name="Jimenez-Bremont J.F."/>
            <person name="Guerrero-Gonzalez Mde L."/>
            <person name="Flores J."/>
        </authorList>
    </citation>
    <scope>NUCLEOTIDE SEQUENCE</scope>
    <source>
        <tissue evidence="1">Cladode</tissue>
    </source>
</reference>
<accession>A0A7C9EEW9</accession>
<reference evidence="1" key="2">
    <citation type="submission" date="2020-07" db="EMBL/GenBank/DDBJ databases">
        <authorList>
            <person name="Vera ALvarez R."/>
            <person name="Arias-Moreno D.M."/>
            <person name="Jimenez-Jacinto V."/>
            <person name="Jimenez-Bremont J.F."/>
            <person name="Swaminathan K."/>
            <person name="Moose S.P."/>
            <person name="Guerrero-Gonzalez M.L."/>
            <person name="Marino-Ramirez L."/>
            <person name="Landsman D."/>
            <person name="Rodriguez-Kessler M."/>
            <person name="Delgado-Sanchez P."/>
        </authorList>
    </citation>
    <scope>NUCLEOTIDE SEQUENCE</scope>
    <source>
        <tissue evidence="1">Cladode</tissue>
    </source>
</reference>
<sequence length="125" mass="14808">MLSARPKQSSPANRTRVIRHRLYQLRSFNKLPSPTQHVNHARVMLCFRNNPKFLCHHIKIFLAFLNFPSVCTCGKHRDEGYISWSKINFKHPFKKIQCFMSQTMLSISINHGVHRDNIMLWHPIK</sequence>
<dbReference type="AlphaFoldDB" id="A0A7C9EEW9"/>
<dbReference type="EMBL" id="GISG01218546">
    <property type="protein sequence ID" value="MBA4662825.1"/>
    <property type="molecule type" value="Transcribed_RNA"/>
</dbReference>
<organism evidence="1">
    <name type="scientific">Opuntia streptacantha</name>
    <name type="common">Prickly pear cactus</name>
    <name type="synonym">Opuntia cardona</name>
    <dbReference type="NCBI Taxonomy" id="393608"/>
    <lineage>
        <taxon>Eukaryota</taxon>
        <taxon>Viridiplantae</taxon>
        <taxon>Streptophyta</taxon>
        <taxon>Embryophyta</taxon>
        <taxon>Tracheophyta</taxon>
        <taxon>Spermatophyta</taxon>
        <taxon>Magnoliopsida</taxon>
        <taxon>eudicotyledons</taxon>
        <taxon>Gunneridae</taxon>
        <taxon>Pentapetalae</taxon>
        <taxon>Caryophyllales</taxon>
        <taxon>Cactineae</taxon>
        <taxon>Cactaceae</taxon>
        <taxon>Opuntioideae</taxon>
        <taxon>Opuntia</taxon>
    </lineage>
</organism>
<evidence type="ECO:0000313" key="1">
    <source>
        <dbReference type="EMBL" id="MBA4662825.1"/>
    </source>
</evidence>